<dbReference type="InterPro" id="IPR022616">
    <property type="entry name" value="Glyco_hydro_4_C"/>
</dbReference>
<dbReference type="GO" id="GO:0046872">
    <property type="term" value="F:metal ion binding"/>
    <property type="evidence" value="ECO:0007669"/>
    <property type="project" value="UniProtKB-KW"/>
</dbReference>
<evidence type="ECO:0000256" key="7">
    <source>
        <dbReference type="ARBA" id="ARBA00023277"/>
    </source>
</evidence>
<keyword evidence="10" id="KW-0170">Cobalt</keyword>
<protein>
    <submittedName>
        <fullName evidence="14">Alpha-glucosidase/alpha-galactosidase</fullName>
    </submittedName>
</protein>
<evidence type="ECO:0000256" key="1">
    <source>
        <dbReference type="ARBA" id="ARBA00001936"/>
    </source>
</evidence>
<evidence type="ECO:0000256" key="12">
    <source>
        <dbReference type="RuleBase" id="RU361152"/>
    </source>
</evidence>
<dbReference type="InterPro" id="IPR015955">
    <property type="entry name" value="Lactate_DH/Glyco_Ohase_4_C"/>
</dbReference>
<dbReference type="PANTHER" id="PTHR32092:SF4">
    <property type="entry name" value="ALPHA-GLUCOSIDASE"/>
    <property type="match status" value="1"/>
</dbReference>
<evidence type="ECO:0000256" key="5">
    <source>
        <dbReference type="ARBA" id="ARBA00023027"/>
    </source>
</evidence>
<dbReference type="AlphaFoldDB" id="A0A7C1CW80"/>
<accession>A0A7C1CW80</accession>
<dbReference type="EMBL" id="DSBT01000175">
    <property type="protein sequence ID" value="HDP77750.1"/>
    <property type="molecule type" value="Genomic_DNA"/>
</dbReference>
<proteinExistence type="inferred from homology"/>
<evidence type="ECO:0000256" key="8">
    <source>
        <dbReference type="ARBA" id="ARBA00023295"/>
    </source>
</evidence>
<dbReference type="Pfam" id="PF11975">
    <property type="entry name" value="Glyco_hydro_4C"/>
    <property type="match status" value="1"/>
</dbReference>
<dbReference type="Proteomes" id="UP000886198">
    <property type="component" value="Unassembled WGS sequence"/>
</dbReference>
<feature type="site" description="Increases basicity of active site Tyr" evidence="11">
    <location>
        <position position="113"/>
    </location>
</feature>
<keyword evidence="8 12" id="KW-0326">Glycosidase</keyword>
<dbReference type="InterPro" id="IPR036291">
    <property type="entry name" value="NAD(P)-bd_dom_sf"/>
</dbReference>
<evidence type="ECO:0000256" key="3">
    <source>
        <dbReference type="ARBA" id="ARBA00022723"/>
    </source>
</evidence>
<dbReference type="SUPFAM" id="SSF56327">
    <property type="entry name" value="LDH C-terminal domain-like"/>
    <property type="match status" value="1"/>
</dbReference>
<dbReference type="Pfam" id="PF02056">
    <property type="entry name" value="Glyco_hydro_4"/>
    <property type="match status" value="1"/>
</dbReference>
<comment type="caution">
    <text evidence="14">The sequence shown here is derived from an EMBL/GenBank/DDBJ whole genome shotgun (WGS) entry which is preliminary data.</text>
</comment>
<dbReference type="PRINTS" id="PR00732">
    <property type="entry name" value="GLHYDRLASE4"/>
</dbReference>
<comment type="cofactor">
    <cofactor evidence="12">
        <name>NAD(+)</name>
        <dbReference type="ChEBI" id="CHEBI:57540"/>
    </cofactor>
    <text evidence="12">Binds 1 NAD(+) per subunit.</text>
</comment>
<keyword evidence="4 12" id="KW-0378">Hydrolase</keyword>
<evidence type="ECO:0000313" key="14">
    <source>
        <dbReference type="EMBL" id="HDP77750.1"/>
    </source>
</evidence>
<evidence type="ECO:0000256" key="6">
    <source>
        <dbReference type="ARBA" id="ARBA00023211"/>
    </source>
</evidence>
<dbReference type="PROSITE" id="PS01324">
    <property type="entry name" value="GLYCOSYL_HYDROL_F4"/>
    <property type="match status" value="1"/>
</dbReference>
<keyword evidence="6 10" id="KW-0464">Manganese</keyword>
<keyword evidence="10" id="KW-0533">Nickel</keyword>
<dbReference type="GO" id="GO:0005975">
    <property type="term" value="P:carbohydrate metabolic process"/>
    <property type="evidence" value="ECO:0007669"/>
    <property type="project" value="InterPro"/>
</dbReference>
<evidence type="ECO:0000259" key="13">
    <source>
        <dbReference type="Pfam" id="PF11975"/>
    </source>
</evidence>
<dbReference type="InterPro" id="IPR019802">
    <property type="entry name" value="GlycHydrolase_4_CS"/>
</dbReference>
<organism evidence="14">
    <name type="scientific">Mesotoga infera</name>
    <dbReference type="NCBI Taxonomy" id="1236046"/>
    <lineage>
        <taxon>Bacteria</taxon>
        <taxon>Thermotogati</taxon>
        <taxon>Thermotogota</taxon>
        <taxon>Thermotogae</taxon>
        <taxon>Kosmotogales</taxon>
        <taxon>Kosmotogaceae</taxon>
        <taxon>Mesotoga</taxon>
    </lineage>
</organism>
<evidence type="ECO:0000256" key="11">
    <source>
        <dbReference type="PIRSR" id="PIRSR601088-4"/>
    </source>
</evidence>
<reference evidence="14" key="1">
    <citation type="journal article" date="2020" name="mSystems">
        <title>Genome- and Community-Level Interaction Insights into Carbon Utilization and Element Cycling Functions of Hydrothermarchaeota in Hydrothermal Sediment.</title>
        <authorList>
            <person name="Zhou Z."/>
            <person name="Liu Y."/>
            <person name="Xu W."/>
            <person name="Pan J."/>
            <person name="Luo Z.H."/>
            <person name="Li M."/>
        </authorList>
    </citation>
    <scope>NUCLEOTIDE SEQUENCE [LARGE SCALE GENOMIC DNA]</scope>
    <source>
        <strain evidence="14">SpSt-1179</strain>
    </source>
</reference>
<dbReference type="PANTHER" id="PTHR32092">
    <property type="entry name" value="6-PHOSPHO-BETA-GLUCOSIDASE-RELATED"/>
    <property type="match status" value="1"/>
</dbReference>
<feature type="domain" description="Glycosyl hydrolase family 4 C-terminal" evidence="13">
    <location>
        <begin position="198"/>
        <end position="451"/>
    </location>
</feature>
<dbReference type="NCBIfam" id="NF041089">
    <property type="entry name" value="alpha_gluc_AglA"/>
    <property type="match status" value="1"/>
</dbReference>
<sequence>MSAVNISIIGAGSAVFSLRLVSDLCKTIGLHGSKITLMDIDEGRLDAVQILASKFAEEMGTSLQFTKTVELEEAIEGSDFVINSALVGGHSFLERVRAIGEKFGYCRGIDTQEFNMVSDYYTLTNWNQLSYFLEIAEMIEKRAPNAWLLQAANPVFEGTTLIRRHSEIRMIGFCHGHYDVLEVAETLGVNKSELDWQVAGVNHGIWLNRFRRNGEDLYPLFEDYASSYECSKFQPSNPFNVQMSPAALDMYSFYGLVPIGDTVRNSGWKYHYDQHTMEKWYGSPWGSPDSVPGWKWYREQLREVTDATIALAKAIEQFPDVSLEKLIIDGSKGLSGDFTREANQLYDRDSMSGEQHIPFIDAIVNGNSARLVVNTLNEGVIADIDDDVAVEVPAIVDRGGIHVEEINPALPERVIQWYLKPRILRMEWALEAFEEKNPDLIVELLLRDPRTKSYEQAKAVVQEIFDSEGWSR</sequence>
<comment type="similarity">
    <text evidence="2 12">Belongs to the glycosyl hydrolase 4 family.</text>
</comment>
<dbReference type="CDD" id="cd05297">
    <property type="entry name" value="GH4_alpha_glucosidase_galactosidase"/>
    <property type="match status" value="1"/>
</dbReference>
<evidence type="ECO:0000256" key="4">
    <source>
        <dbReference type="ARBA" id="ARBA00022801"/>
    </source>
</evidence>
<dbReference type="InterPro" id="IPR001088">
    <property type="entry name" value="Glyco_hydro_4"/>
</dbReference>
<name>A0A7C1CW80_9BACT</name>
<feature type="binding site" evidence="10">
    <location>
        <position position="203"/>
    </location>
    <ligand>
        <name>Mn(2+)</name>
        <dbReference type="ChEBI" id="CHEBI:29035"/>
    </ligand>
</feature>
<keyword evidence="10" id="KW-0408">Iron</keyword>
<keyword evidence="7" id="KW-0119">Carbohydrate metabolism</keyword>
<dbReference type="GO" id="GO:0016616">
    <property type="term" value="F:oxidoreductase activity, acting on the CH-OH group of donors, NAD or NADP as acceptor"/>
    <property type="evidence" value="ECO:0007669"/>
    <property type="project" value="InterPro"/>
</dbReference>
<comment type="cofactor">
    <cofactor evidence="1">
        <name>Mn(2+)</name>
        <dbReference type="ChEBI" id="CHEBI:29035"/>
    </cofactor>
</comment>
<evidence type="ECO:0000256" key="10">
    <source>
        <dbReference type="PIRSR" id="PIRSR601088-3"/>
    </source>
</evidence>
<feature type="binding site" evidence="9">
    <location>
        <position position="153"/>
    </location>
    <ligand>
        <name>substrate</name>
    </ligand>
</feature>
<dbReference type="InterPro" id="IPR053715">
    <property type="entry name" value="GH4_Enzyme_sf"/>
</dbReference>
<evidence type="ECO:0000256" key="9">
    <source>
        <dbReference type="PIRSR" id="PIRSR601088-2"/>
    </source>
</evidence>
<feature type="binding site" evidence="10">
    <location>
        <position position="174"/>
    </location>
    <ligand>
        <name>Mn(2+)</name>
        <dbReference type="ChEBI" id="CHEBI:29035"/>
    </ligand>
</feature>
<dbReference type="GO" id="GO:0004553">
    <property type="term" value="F:hydrolase activity, hydrolyzing O-glycosyl compounds"/>
    <property type="evidence" value="ECO:0007669"/>
    <property type="project" value="InterPro"/>
</dbReference>
<dbReference type="InterPro" id="IPR053487">
    <property type="entry name" value="Alpha-glycosidase"/>
</dbReference>
<dbReference type="Gene3D" id="3.90.1820.10">
    <property type="entry name" value="AglA-like glucosidase"/>
    <property type="match status" value="1"/>
</dbReference>
<keyword evidence="5 12" id="KW-0520">NAD</keyword>
<gene>
    <name evidence="14" type="ORF">ENN47_06135</name>
</gene>
<evidence type="ECO:0000256" key="2">
    <source>
        <dbReference type="ARBA" id="ARBA00010141"/>
    </source>
</evidence>
<dbReference type="SUPFAM" id="SSF51735">
    <property type="entry name" value="NAD(P)-binding Rossmann-fold domains"/>
    <property type="match status" value="1"/>
</dbReference>
<keyword evidence="3 10" id="KW-0479">Metal-binding</keyword>